<accession>Q9PYL8</accession>
<dbReference type="PROSITE" id="PS51257">
    <property type="entry name" value="PROKAR_LIPOPROTEIN"/>
    <property type="match status" value="1"/>
</dbReference>
<dbReference type="InterPro" id="IPR008996">
    <property type="entry name" value="IL1/FGF"/>
</dbReference>
<dbReference type="SUPFAM" id="SSF50353">
    <property type="entry name" value="Cytokine"/>
    <property type="match status" value="1"/>
</dbReference>
<dbReference type="EMBL" id="AF162221">
    <property type="protein sequence ID" value="AAF05292.1"/>
    <property type="molecule type" value="Genomic_DNA"/>
</dbReference>
<dbReference type="Proteomes" id="UP000202921">
    <property type="component" value="Segment"/>
</dbReference>
<protein>
    <submittedName>
        <fullName evidence="2">ORF178</fullName>
    </submittedName>
</protein>
<organism evidence="2 3">
    <name type="scientific">Xestia c-nigrum granulosis virus</name>
    <name type="common">XnGV</name>
    <name type="synonym">Xestia c-nigrum granulovirus</name>
    <dbReference type="NCBI Taxonomy" id="51677"/>
    <lineage>
        <taxon>Viruses</taxon>
        <taxon>Viruses incertae sedis</taxon>
        <taxon>Naldaviricetes</taxon>
        <taxon>Lefavirales</taxon>
        <taxon>Baculoviridae</taxon>
        <taxon>Betabaculovirus</taxon>
        <taxon>Betabaculovirus xecnigri</taxon>
    </lineage>
</organism>
<dbReference type="GeneID" id="1442412"/>
<evidence type="ECO:0000256" key="1">
    <source>
        <dbReference type="SAM" id="Phobius"/>
    </source>
</evidence>
<reference evidence="2 3" key="1">
    <citation type="journal article" date="1999" name="Virology">
        <title>Sequence analysis of the Xestia c-nigrum granulovirus genome.</title>
        <authorList>
            <person name="Hayakawa T."/>
            <person name="Ko R."/>
            <person name="Okano K."/>
            <person name="Seong S.I."/>
            <person name="Goto C."/>
            <person name="Maeda S."/>
        </authorList>
    </citation>
    <scope>NUCLEOTIDE SEQUENCE [LARGE SCALE GENOMIC DNA]</scope>
</reference>
<keyword evidence="1" id="KW-1133">Transmembrane helix</keyword>
<evidence type="ECO:0000313" key="2">
    <source>
        <dbReference type="EMBL" id="AAF05292.1"/>
    </source>
</evidence>
<gene>
    <name evidence="2" type="primary">ORF178</name>
</gene>
<name>Q9PYL8_GVXN</name>
<organismHost>
    <name type="scientific">Xestia</name>
    <dbReference type="NCBI Taxonomy" id="320016"/>
</organismHost>
<dbReference type="RefSeq" id="NP_059326.1">
    <property type="nucleotide sequence ID" value="NC_002331.1"/>
</dbReference>
<proteinExistence type="predicted"/>
<keyword evidence="1" id="KW-0812">Transmembrane</keyword>
<sequence length="332" mass="36522">MVKNTAAVLVLFAACTIALSTPPPTSPTTTTLPPPPPTDLLTTTSKEVANDTDVFTTNTPEESKGGPPTELIPKIKDVVTPSTSSEPSTKSVPKNKSSLVKIYKVINHFYHYLQPGFDDRLGLHVAHSTSTNSPVTNLLKYELDSYDQNGSDKNDVFVVLRFESLLKYICLNHCGIFYNSLTLNHDCVFVFEQVDNEHDNDDKSFLLAKFMGASEKKMYIKFDKGYFTLTKTKDESSMVLFERKISSSGVAPLTDLLDEVNDDDCTVNLMEAQPPSTESVVNKKSGSIIAEVDRSVLTLSSIIIACVTVVILICGALLIVFVVLHFKNKKVN</sequence>
<dbReference type="KEGG" id="vg:1442412"/>
<keyword evidence="3" id="KW-1185">Reference proteome</keyword>
<keyword evidence="1" id="KW-0472">Membrane</keyword>
<evidence type="ECO:0000313" key="3">
    <source>
        <dbReference type="Proteomes" id="UP000202921"/>
    </source>
</evidence>
<feature type="transmembrane region" description="Helical" evidence="1">
    <location>
        <begin position="302"/>
        <end position="326"/>
    </location>
</feature>